<feature type="non-terminal residue" evidence="1">
    <location>
        <position position="118"/>
    </location>
</feature>
<comment type="caution">
    <text evidence="1">The sequence shown here is derived from an EMBL/GenBank/DDBJ whole genome shotgun (WGS) entry which is preliminary data.</text>
</comment>
<evidence type="ECO:0000313" key="1">
    <source>
        <dbReference type="EMBL" id="KAK3590615.1"/>
    </source>
</evidence>
<protein>
    <submittedName>
        <fullName evidence="1">Uncharacterized protein</fullName>
    </submittedName>
</protein>
<reference evidence="1" key="1">
    <citation type="journal article" date="2021" name="Genome Biol. Evol.">
        <title>A High-Quality Reference Genome for a Parasitic Bivalve with Doubly Uniparental Inheritance (Bivalvia: Unionida).</title>
        <authorList>
            <person name="Smith C.H."/>
        </authorList>
    </citation>
    <scope>NUCLEOTIDE SEQUENCE</scope>
    <source>
        <strain evidence="1">CHS0354</strain>
    </source>
</reference>
<organism evidence="1 2">
    <name type="scientific">Potamilus streckersoni</name>
    <dbReference type="NCBI Taxonomy" id="2493646"/>
    <lineage>
        <taxon>Eukaryota</taxon>
        <taxon>Metazoa</taxon>
        <taxon>Spiralia</taxon>
        <taxon>Lophotrochozoa</taxon>
        <taxon>Mollusca</taxon>
        <taxon>Bivalvia</taxon>
        <taxon>Autobranchia</taxon>
        <taxon>Heteroconchia</taxon>
        <taxon>Palaeoheterodonta</taxon>
        <taxon>Unionida</taxon>
        <taxon>Unionoidea</taxon>
        <taxon>Unionidae</taxon>
        <taxon>Ambleminae</taxon>
        <taxon>Lampsilini</taxon>
        <taxon>Potamilus</taxon>
    </lineage>
</organism>
<dbReference type="Proteomes" id="UP001195483">
    <property type="component" value="Unassembled WGS sequence"/>
</dbReference>
<sequence>MSDDSEAHSTLFKMNWKSMNERVLFGRTDTTAPLEKDNTVDVKSVRKGHKFQPLSFTFYSQVCHIRVRSVEAGVMQSPQIGVPPLDVSIMSEVGQNPKSRIVLSRATINKVFSLPGDA</sequence>
<reference evidence="1" key="2">
    <citation type="journal article" date="2021" name="Genome Biol. Evol.">
        <title>Developing a high-quality reference genome for a parasitic bivalve with doubly uniparental inheritance (Bivalvia: Unionida).</title>
        <authorList>
            <person name="Smith C.H."/>
        </authorList>
    </citation>
    <scope>NUCLEOTIDE SEQUENCE</scope>
    <source>
        <strain evidence="1">CHS0354</strain>
        <tissue evidence="1">Mantle</tissue>
    </source>
</reference>
<reference evidence="1" key="3">
    <citation type="submission" date="2023-05" db="EMBL/GenBank/DDBJ databases">
        <authorList>
            <person name="Smith C.H."/>
        </authorList>
    </citation>
    <scope>NUCLEOTIDE SEQUENCE</scope>
    <source>
        <strain evidence="1">CHS0354</strain>
        <tissue evidence="1">Mantle</tissue>
    </source>
</reference>
<name>A0AAE0SEK5_9BIVA</name>
<gene>
    <name evidence="1" type="ORF">CHS0354_013877</name>
</gene>
<proteinExistence type="predicted"/>
<keyword evidence="2" id="KW-1185">Reference proteome</keyword>
<dbReference type="EMBL" id="JAEAOA010000854">
    <property type="protein sequence ID" value="KAK3590615.1"/>
    <property type="molecule type" value="Genomic_DNA"/>
</dbReference>
<dbReference type="AlphaFoldDB" id="A0AAE0SEK5"/>
<accession>A0AAE0SEK5</accession>
<evidence type="ECO:0000313" key="2">
    <source>
        <dbReference type="Proteomes" id="UP001195483"/>
    </source>
</evidence>